<sequence length="707" mass="76457">MATAAPDDIDIGAIWRSLKRAMPKLVLLSLLTGALTYAVLSQFPPRYTSEAQIQVVAPRDANGADRSAESVASRLDREAINTHLRSLLSPDLALQIIAEEKLDKNPEFNDAIGTPGLLQRIKNAVGLGGTDSESEQDRVLKAFNSRLDVYSPRESRVIGIRFTSSDPALAAEVANRIAEAYRTSLATRSLSETDEVQQALQPKIDKLMNEVSDSEAAVEKFRAKADIFKGGPNNTGLNQQQLGDLNTELTRAQAARSEADARAQSVREMVRAGNAESLPDVQRSPLIQNLVQQRVRVERQLSELSATLLPAHPRMRQLRADLQGLERQIKSEVGKIVEGIEKGASIAASREASVRRSLEQVKKETAGTGEDEVQLRQLEAVARSKRAELERLQARYESNRIAADRRAVPVEAQIVSVARPTSVPSFPKPLPYAILVSLATLLFGIAIVVTKALFTAARGSTAEHEVFEPAVAELATGELAPVLARDASRVHVVKSVADLAYQLAAHPQDIGGFRALMTGSSEQMDIGTEGIDLAKAMSDAGSDVIVLDWAPEGHGLAEALGIVPRPGLNELLQGKATFEAVVTRIPASGAHFIAAGAPVHDRDIVFDPDRLNLTLDALDTAYDQILVVGRTDVARALFEAIQGRFDAGIIVSEARRRPATVQGGGTFLGFDVTDIELFRLERSKTTEIARERLARVGAKGRLEARVS</sequence>
<organism evidence="9 10">
    <name type="scientific">Hyphomicrobium sulfonivorans</name>
    <dbReference type="NCBI Taxonomy" id="121290"/>
    <lineage>
        <taxon>Bacteria</taxon>
        <taxon>Pseudomonadati</taxon>
        <taxon>Pseudomonadota</taxon>
        <taxon>Alphaproteobacteria</taxon>
        <taxon>Hyphomicrobiales</taxon>
        <taxon>Hyphomicrobiaceae</taxon>
        <taxon>Hyphomicrobium</taxon>
    </lineage>
</organism>
<dbReference type="STRING" id="121290.APY04_1523"/>
<keyword evidence="10" id="KW-1185">Reference proteome</keyword>
<protein>
    <recommendedName>
        <fullName evidence="8">Polysaccharide chain length determinant N-terminal domain-containing protein</fullName>
    </recommendedName>
</protein>
<evidence type="ECO:0000313" key="9">
    <source>
        <dbReference type="EMBL" id="KWT69440.1"/>
    </source>
</evidence>
<feature type="coiled-coil region" evidence="6">
    <location>
        <begin position="287"/>
        <end position="335"/>
    </location>
</feature>
<dbReference type="EMBL" id="LMTR01000045">
    <property type="protein sequence ID" value="KWT69440.1"/>
    <property type="molecule type" value="Genomic_DNA"/>
</dbReference>
<name>A0A109BJ39_HYPSL</name>
<feature type="domain" description="Polysaccharide chain length determinant N-terminal" evidence="8">
    <location>
        <begin position="7"/>
        <end position="99"/>
    </location>
</feature>
<reference evidence="9 10" key="1">
    <citation type="submission" date="2015-10" db="EMBL/GenBank/DDBJ databases">
        <title>Transcriptomic analysis of a linuron degrading triple-species bacterial consortium.</title>
        <authorList>
            <person name="Albers P."/>
        </authorList>
    </citation>
    <scope>NUCLEOTIDE SEQUENCE [LARGE SCALE GENOMIC DNA]</scope>
    <source>
        <strain evidence="9 10">WDL6</strain>
    </source>
</reference>
<dbReference type="RefSeq" id="WP_068461155.1">
    <property type="nucleotide sequence ID" value="NZ_LMTR01000045.1"/>
</dbReference>
<comment type="subcellular location">
    <subcellularLocation>
        <location evidence="1">Cell membrane</location>
        <topology evidence="1">Multi-pass membrane protein</topology>
    </subcellularLocation>
</comment>
<keyword evidence="3 7" id="KW-0812">Transmembrane</keyword>
<dbReference type="PANTHER" id="PTHR32309">
    <property type="entry name" value="TYROSINE-PROTEIN KINASE"/>
    <property type="match status" value="1"/>
</dbReference>
<keyword evidence="4 7" id="KW-1133">Transmembrane helix</keyword>
<feature type="transmembrane region" description="Helical" evidence="7">
    <location>
        <begin position="430"/>
        <end position="454"/>
    </location>
</feature>
<evidence type="ECO:0000256" key="4">
    <source>
        <dbReference type="ARBA" id="ARBA00022989"/>
    </source>
</evidence>
<evidence type="ECO:0000313" key="10">
    <source>
        <dbReference type="Proteomes" id="UP000059074"/>
    </source>
</evidence>
<dbReference type="AlphaFoldDB" id="A0A109BJ39"/>
<proteinExistence type="predicted"/>
<evidence type="ECO:0000256" key="3">
    <source>
        <dbReference type="ARBA" id="ARBA00022692"/>
    </source>
</evidence>
<evidence type="ECO:0000256" key="2">
    <source>
        <dbReference type="ARBA" id="ARBA00022475"/>
    </source>
</evidence>
<dbReference type="Pfam" id="PF02706">
    <property type="entry name" value="Wzz"/>
    <property type="match status" value="1"/>
</dbReference>
<dbReference type="InterPro" id="IPR050445">
    <property type="entry name" value="Bact_polysacc_biosynth/exp"/>
</dbReference>
<keyword evidence="5 7" id="KW-0472">Membrane</keyword>
<dbReference type="PATRIC" id="fig|121290.4.peg.2761"/>
<comment type="caution">
    <text evidence="9">The sequence shown here is derived from an EMBL/GenBank/DDBJ whole genome shotgun (WGS) entry which is preliminary data.</text>
</comment>
<evidence type="ECO:0000256" key="5">
    <source>
        <dbReference type="ARBA" id="ARBA00023136"/>
    </source>
</evidence>
<evidence type="ECO:0000256" key="7">
    <source>
        <dbReference type="SAM" id="Phobius"/>
    </source>
</evidence>
<evidence type="ECO:0000259" key="8">
    <source>
        <dbReference type="Pfam" id="PF02706"/>
    </source>
</evidence>
<dbReference type="GO" id="GO:0005886">
    <property type="term" value="C:plasma membrane"/>
    <property type="evidence" value="ECO:0007669"/>
    <property type="project" value="UniProtKB-SubCell"/>
</dbReference>
<dbReference type="InterPro" id="IPR003856">
    <property type="entry name" value="LPS_length_determ_N"/>
</dbReference>
<evidence type="ECO:0000256" key="6">
    <source>
        <dbReference type="SAM" id="Coils"/>
    </source>
</evidence>
<keyword evidence="2" id="KW-1003">Cell membrane</keyword>
<evidence type="ECO:0000256" key="1">
    <source>
        <dbReference type="ARBA" id="ARBA00004651"/>
    </source>
</evidence>
<keyword evidence="6" id="KW-0175">Coiled coil</keyword>
<dbReference type="InterPro" id="IPR027417">
    <property type="entry name" value="P-loop_NTPase"/>
</dbReference>
<gene>
    <name evidence="9" type="ORF">APY04_1523</name>
</gene>
<dbReference type="Gene3D" id="3.40.50.300">
    <property type="entry name" value="P-loop containing nucleotide triphosphate hydrolases"/>
    <property type="match status" value="1"/>
</dbReference>
<dbReference type="GO" id="GO:0004713">
    <property type="term" value="F:protein tyrosine kinase activity"/>
    <property type="evidence" value="ECO:0007669"/>
    <property type="project" value="TreeGrafter"/>
</dbReference>
<dbReference type="Proteomes" id="UP000059074">
    <property type="component" value="Unassembled WGS sequence"/>
</dbReference>
<dbReference type="SUPFAM" id="SSF52540">
    <property type="entry name" value="P-loop containing nucleoside triphosphate hydrolases"/>
    <property type="match status" value="1"/>
</dbReference>
<accession>A0A109BJ39</accession>
<dbReference type="PANTHER" id="PTHR32309:SF13">
    <property type="entry name" value="FERRIC ENTEROBACTIN TRANSPORT PROTEIN FEPE"/>
    <property type="match status" value="1"/>
</dbReference>